<keyword evidence="7" id="KW-0067">ATP-binding</keyword>
<feature type="domain" description="Polymerase nucleotidyl transferase" evidence="10">
    <location>
        <begin position="14"/>
        <end position="97"/>
    </location>
</feature>
<organism evidence="11 12">
    <name type="scientific">Luteolibacter yonseiensis</name>
    <dbReference type="NCBI Taxonomy" id="1144680"/>
    <lineage>
        <taxon>Bacteria</taxon>
        <taxon>Pseudomonadati</taxon>
        <taxon>Verrucomicrobiota</taxon>
        <taxon>Verrucomicrobiia</taxon>
        <taxon>Verrucomicrobiales</taxon>
        <taxon>Verrucomicrobiaceae</taxon>
        <taxon>Luteolibacter</taxon>
    </lineage>
</organism>
<dbReference type="SUPFAM" id="SSF81301">
    <property type="entry name" value="Nucleotidyltransferase"/>
    <property type="match status" value="1"/>
</dbReference>
<dbReference type="Pfam" id="PF01909">
    <property type="entry name" value="NTP_transf_2"/>
    <property type="match status" value="1"/>
</dbReference>
<evidence type="ECO:0000256" key="7">
    <source>
        <dbReference type="ARBA" id="ARBA00022840"/>
    </source>
</evidence>
<keyword evidence="2" id="KW-1277">Toxin-antitoxin system</keyword>
<comment type="cofactor">
    <cofactor evidence="1">
        <name>Mg(2+)</name>
        <dbReference type="ChEBI" id="CHEBI:18420"/>
    </cofactor>
</comment>
<evidence type="ECO:0000256" key="5">
    <source>
        <dbReference type="ARBA" id="ARBA00022723"/>
    </source>
</evidence>
<gene>
    <name evidence="11" type="ORF">JIN84_12145</name>
</gene>
<evidence type="ECO:0000313" key="11">
    <source>
        <dbReference type="EMBL" id="MBK1816368.1"/>
    </source>
</evidence>
<protein>
    <submittedName>
        <fullName evidence="11">Nucleotidyltransferase domain-containing protein</fullName>
    </submittedName>
</protein>
<evidence type="ECO:0000313" key="12">
    <source>
        <dbReference type="Proteomes" id="UP000600139"/>
    </source>
</evidence>
<dbReference type="PANTHER" id="PTHR33571:SF12">
    <property type="entry name" value="BSL3053 PROTEIN"/>
    <property type="match status" value="1"/>
</dbReference>
<dbReference type="InterPro" id="IPR052038">
    <property type="entry name" value="Type-VII_TA_antitoxin"/>
</dbReference>
<dbReference type="AlphaFoldDB" id="A0A934VAN1"/>
<reference evidence="11" key="1">
    <citation type="submission" date="2021-01" db="EMBL/GenBank/DDBJ databases">
        <title>Modified the classification status of verrucomicrobia.</title>
        <authorList>
            <person name="Feng X."/>
        </authorList>
    </citation>
    <scope>NUCLEOTIDE SEQUENCE</scope>
    <source>
        <strain evidence="11">JCM 18052</strain>
    </source>
</reference>
<evidence type="ECO:0000256" key="6">
    <source>
        <dbReference type="ARBA" id="ARBA00022741"/>
    </source>
</evidence>
<dbReference type="PANTHER" id="PTHR33571">
    <property type="entry name" value="SSL8005 PROTEIN"/>
    <property type="match status" value="1"/>
</dbReference>
<comment type="caution">
    <text evidence="11">The sequence shown here is derived from an EMBL/GenBank/DDBJ whole genome shotgun (WGS) entry which is preliminary data.</text>
</comment>
<evidence type="ECO:0000256" key="8">
    <source>
        <dbReference type="ARBA" id="ARBA00022842"/>
    </source>
</evidence>
<name>A0A934VAN1_9BACT</name>
<keyword evidence="5" id="KW-0479">Metal-binding</keyword>
<dbReference type="GO" id="GO:0046872">
    <property type="term" value="F:metal ion binding"/>
    <property type="evidence" value="ECO:0007669"/>
    <property type="project" value="UniProtKB-KW"/>
</dbReference>
<evidence type="ECO:0000256" key="3">
    <source>
        <dbReference type="ARBA" id="ARBA00022679"/>
    </source>
</evidence>
<evidence type="ECO:0000256" key="2">
    <source>
        <dbReference type="ARBA" id="ARBA00022649"/>
    </source>
</evidence>
<keyword evidence="8" id="KW-0460">Magnesium</keyword>
<proteinExistence type="inferred from homology"/>
<dbReference type="InterPro" id="IPR043519">
    <property type="entry name" value="NT_sf"/>
</dbReference>
<dbReference type="Proteomes" id="UP000600139">
    <property type="component" value="Unassembled WGS sequence"/>
</dbReference>
<dbReference type="EMBL" id="JAENIK010000011">
    <property type="protein sequence ID" value="MBK1816368.1"/>
    <property type="molecule type" value="Genomic_DNA"/>
</dbReference>
<dbReference type="Gene3D" id="3.30.460.10">
    <property type="entry name" value="Beta Polymerase, domain 2"/>
    <property type="match status" value="1"/>
</dbReference>
<dbReference type="CDD" id="cd05403">
    <property type="entry name" value="NT_KNTase_like"/>
    <property type="match status" value="1"/>
</dbReference>
<evidence type="ECO:0000259" key="10">
    <source>
        <dbReference type="Pfam" id="PF01909"/>
    </source>
</evidence>
<evidence type="ECO:0000256" key="9">
    <source>
        <dbReference type="ARBA" id="ARBA00038276"/>
    </source>
</evidence>
<dbReference type="GO" id="GO:0016779">
    <property type="term" value="F:nucleotidyltransferase activity"/>
    <property type="evidence" value="ECO:0007669"/>
    <property type="project" value="UniProtKB-KW"/>
</dbReference>
<dbReference type="RefSeq" id="WP_200351308.1">
    <property type="nucleotide sequence ID" value="NZ_BAABHZ010000006.1"/>
</dbReference>
<dbReference type="InterPro" id="IPR002934">
    <property type="entry name" value="Polymerase_NTP_transf_dom"/>
</dbReference>
<accession>A0A934VAN1</accession>
<keyword evidence="4" id="KW-0548">Nucleotidyltransferase</keyword>
<sequence>MNALFSIHADEIARLCEKHGVLKLSAFGSSVREDFDPETSDVDVIAVFNSTREPGYADRYLDLALSLEQLFGRAVDLLTPGSIRNPHFASTLAQEAVSIYESQDHQAA</sequence>
<comment type="similarity">
    <text evidence="9">Belongs to the MntA antitoxin family.</text>
</comment>
<dbReference type="GO" id="GO:0005524">
    <property type="term" value="F:ATP binding"/>
    <property type="evidence" value="ECO:0007669"/>
    <property type="project" value="UniProtKB-KW"/>
</dbReference>
<keyword evidence="12" id="KW-1185">Reference proteome</keyword>
<keyword evidence="6" id="KW-0547">Nucleotide-binding</keyword>
<evidence type="ECO:0000256" key="1">
    <source>
        <dbReference type="ARBA" id="ARBA00001946"/>
    </source>
</evidence>
<evidence type="ECO:0000256" key="4">
    <source>
        <dbReference type="ARBA" id="ARBA00022695"/>
    </source>
</evidence>
<keyword evidence="3" id="KW-0808">Transferase</keyword>